<feature type="chain" id="PRO_5015485545" evidence="1">
    <location>
        <begin position="37"/>
        <end position="366"/>
    </location>
</feature>
<organism evidence="2 3">
    <name type="scientific">Glycomyces artemisiae</name>
    <dbReference type="NCBI Taxonomy" id="1076443"/>
    <lineage>
        <taxon>Bacteria</taxon>
        <taxon>Bacillati</taxon>
        <taxon>Actinomycetota</taxon>
        <taxon>Actinomycetes</taxon>
        <taxon>Glycomycetales</taxon>
        <taxon>Glycomycetaceae</taxon>
        <taxon>Glycomyces</taxon>
    </lineage>
</organism>
<dbReference type="Proteomes" id="UP000238176">
    <property type="component" value="Unassembled WGS sequence"/>
</dbReference>
<protein>
    <submittedName>
        <fullName evidence="2">Uncharacterized protein</fullName>
    </submittedName>
</protein>
<feature type="signal peptide" evidence="1">
    <location>
        <begin position="1"/>
        <end position="36"/>
    </location>
</feature>
<dbReference type="OrthoDB" id="5181139at2"/>
<comment type="caution">
    <text evidence="2">The sequence shown here is derived from an EMBL/GenBank/DDBJ whole genome shotgun (WGS) entry which is preliminary data.</text>
</comment>
<reference evidence="2 3" key="1">
    <citation type="submission" date="2018-03" db="EMBL/GenBank/DDBJ databases">
        <title>Genomic Encyclopedia of Type Strains, Phase III (KMG-III): the genomes of soil and plant-associated and newly described type strains.</title>
        <authorList>
            <person name="Whitman W."/>
        </authorList>
    </citation>
    <scope>NUCLEOTIDE SEQUENCE [LARGE SCALE GENOMIC DNA]</scope>
    <source>
        <strain evidence="2 3">CGMCC 4.7067</strain>
    </source>
</reference>
<sequence>MSPKGIAPADRIPRNSPARRAAFAALAAAAALGAAACGEVPTGTLNTRAGYSVASDEVPVSICPSEGGHRFEGDEGLLRGAHFALRVECVASFDEVPADFQLEYLIGEDHPITVPPPPGYEFTLVQFAPEPGVEAPYAVDDLTELSGKLVIGSEEWEFAGTAPVAGAAYLAVVEKDAPVTLEMTDSERTQTMDLRARTREGLVQALYNGSADTVTTDVVENSVDGYTSTGSYEYWFDDWVYSTEFTLTREVYQPGEGWVAENDGAVLALQFGWLQSGSGLEWNIDPEEALAVADANGALTAASVEHTDEEWGDGIWRTYFLEYAVPADSLVFTLTFHPEGPVEWPEEGISMPISGDKTHELTASFE</sequence>
<gene>
    <name evidence="2" type="ORF">B0I28_101332</name>
</gene>
<evidence type="ECO:0000313" key="2">
    <source>
        <dbReference type="EMBL" id="PRY62005.1"/>
    </source>
</evidence>
<accession>A0A2T0UVP0</accession>
<dbReference type="AlphaFoldDB" id="A0A2T0UVP0"/>
<dbReference type="EMBL" id="PVTJ01000001">
    <property type="protein sequence ID" value="PRY62005.1"/>
    <property type="molecule type" value="Genomic_DNA"/>
</dbReference>
<evidence type="ECO:0000256" key="1">
    <source>
        <dbReference type="SAM" id="SignalP"/>
    </source>
</evidence>
<evidence type="ECO:0000313" key="3">
    <source>
        <dbReference type="Proteomes" id="UP000238176"/>
    </source>
</evidence>
<keyword evidence="3" id="KW-1185">Reference proteome</keyword>
<proteinExistence type="predicted"/>
<dbReference type="RefSeq" id="WP_106362066.1">
    <property type="nucleotide sequence ID" value="NZ_PVTJ01000001.1"/>
</dbReference>
<keyword evidence="1" id="KW-0732">Signal</keyword>
<name>A0A2T0UVP0_9ACTN</name>